<dbReference type="Gene3D" id="1.10.101.10">
    <property type="entry name" value="PGBD-like superfamily/PGBD"/>
    <property type="match status" value="1"/>
</dbReference>
<protein>
    <submittedName>
        <fullName evidence="3">N-acetylmuramidase domain-containing protein</fullName>
    </submittedName>
</protein>
<feature type="domain" description="Peptidoglycan binding-like" evidence="1">
    <location>
        <begin position="10"/>
        <end position="64"/>
    </location>
</feature>
<feature type="domain" description="N-acetylmuramidase" evidence="2">
    <location>
        <begin position="89"/>
        <end position="269"/>
    </location>
</feature>
<dbReference type="Proteomes" id="UP001589891">
    <property type="component" value="Unassembled WGS sequence"/>
</dbReference>
<gene>
    <name evidence="3" type="ORF">ACFFGX_04190</name>
</gene>
<dbReference type="InterPro" id="IPR002477">
    <property type="entry name" value="Peptidoglycan-bd-like"/>
</dbReference>
<evidence type="ECO:0000313" key="3">
    <source>
        <dbReference type="EMBL" id="MFC0708825.1"/>
    </source>
</evidence>
<proteinExistence type="predicted"/>
<accession>A0ABV6SKF6</accession>
<dbReference type="InterPro" id="IPR024408">
    <property type="entry name" value="Muramidase"/>
</dbReference>
<name>A0ABV6SKF6_AZOPA</name>
<dbReference type="InterPro" id="IPR036366">
    <property type="entry name" value="PGBDSf"/>
</dbReference>
<comment type="caution">
    <text evidence="3">The sequence shown here is derived from an EMBL/GenBank/DDBJ whole genome shotgun (WGS) entry which is preliminary data.</text>
</comment>
<sequence>MTTLRLDDRNQAVLLLQKQLNAQGAGLYLDGHYGEATTKAVQAFQRRAGLVSDGIAGPKTLAALAGQDTGHLLKQRDLERAAERLGVPLASVMAVNLVESKGEGFLANGRPVILFERHVMRERLLEHRYVLPGLASSEATAEALAARYPGLVNLRPGGYAGCAAEHQRLAQARQIHDSAGLESASWGLFQIMGYHWRRLGYASVQAFAHCMAESETQQLEAFVRFIEADQALHKALQGRRWAEFAKRYNGPAYAKNFYDVKLARAYAQFSNKEQAA</sequence>
<dbReference type="Pfam" id="PF01471">
    <property type="entry name" value="PG_binding_1"/>
    <property type="match status" value="1"/>
</dbReference>
<evidence type="ECO:0000313" key="4">
    <source>
        <dbReference type="Proteomes" id="UP001589891"/>
    </source>
</evidence>
<dbReference type="SUPFAM" id="SSF47090">
    <property type="entry name" value="PGBD-like"/>
    <property type="match status" value="1"/>
</dbReference>
<evidence type="ECO:0000259" key="2">
    <source>
        <dbReference type="Pfam" id="PF11860"/>
    </source>
</evidence>
<evidence type="ECO:0000259" key="1">
    <source>
        <dbReference type="Pfam" id="PF01471"/>
    </source>
</evidence>
<dbReference type="InterPro" id="IPR036365">
    <property type="entry name" value="PGBD-like_sf"/>
</dbReference>
<reference evidence="3 4" key="1">
    <citation type="submission" date="2024-09" db="EMBL/GenBank/DDBJ databases">
        <authorList>
            <person name="Sun Q."/>
            <person name="Mori K."/>
        </authorList>
    </citation>
    <scope>NUCLEOTIDE SEQUENCE [LARGE SCALE GENOMIC DNA]</scope>
    <source>
        <strain evidence="3 4">NCAIM B.01794</strain>
    </source>
</reference>
<organism evidence="3 4">
    <name type="scientific">Azorhizophilus paspali</name>
    <name type="common">Azotobacter paspali</name>
    <dbReference type="NCBI Taxonomy" id="69963"/>
    <lineage>
        <taxon>Bacteria</taxon>
        <taxon>Pseudomonadati</taxon>
        <taxon>Pseudomonadota</taxon>
        <taxon>Gammaproteobacteria</taxon>
        <taxon>Pseudomonadales</taxon>
        <taxon>Pseudomonadaceae</taxon>
        <taxon>Azorhizophilus</taxon>
    </lineage>
</organism>
<dbReference type="RefSeq" id="WP_376943145.1">
    <property type="nucleotide sequence ID" value="NZ_JBHLSS010000028.1"/>
</dbReference>
<dbReference type="Pfam" id="PF11860">
    <property type="entry name" value="Muramidase"/>
    <property type="match status" value="1"/>
</dbReference>
<dbReference type="EMBL" id="JBHLSS010000028">
    <property type="protein sequence ID" value="MFC0708825.1"/>
    <property type="molecule type" value="Genomic_DNA"/>
</dbReference>
<keyword evidence="4" id="KW-1185">Reference proteome</keyword>